<sequence length="706" mass="78456">MAKLTAGYTSPGITKINALASFLPEYSHFSRIRPLSSKPSAVIGWGLKPTSEGARHYAARHRLPYVALEDGFLRSLGLGVEGYQPHSIVVDYTGIYYDASRPSDLENWLNHATFDAEELAQARRCIEQLSRYRLSKYNHAPDYPLPVARSSAVEAGSVKTDGARADNARADNARADNARADSVLVVDQTAGDASIHYGGANADSFRQMLACALTNHPDADVLVKVHPDVIAGKKLGHLADAHDNPRCHIISDNINPWALFDRVQTVYVVTSQLGFEALMAGKQVHCFGLPFYAGWGLTHDQLSCTRRQASRRLEEVFAAAYLRYPRYANPYTGKATTLEETIALIADQKRQQERLRGEWLACGFSSWKKRFIGHFLGPAAKVNYQKELPVAFSADVEKPNLLVWSSRINDDFKARHRDHIAALWRMEDGFIRSVGLGVDLAQPLSLVIDRQGIYYDPSQPSELETLLNTADFSDDLLERAERLRERLVALKLSKYNVPGKEAIELPANKHIILVPGQVESDASIATGSPEISTNSALLKAVRDSNPDAFIVYKAHPDVISGARVGALDTNAKRLYDLDASSIDITVLLARVDAVHTMSSLTGFEALLRRRQVYTYGLPFYAGWGLTQDAMQCSRRNRVLSLDALVAGTLLLYPSYVDPGSRQLCNAETVVSLLEQAKLEKVKSQKHMLTWKQRLYRCYRNLFIGSH</sequence>
<dbReference type="RefSeq" id="WP_146943152.1">
    <property type="nucleotide sequence ID" value="NZ_BJUL01000005.1"/>
</dbReference>
<dbReference type="GO" id="GO:0000271">
    <property type="term" value="P:polysaccharide biosynthetic process"/>
    <property type="evidence" value="ECO:0007669"/>
    <property type="project" value="InterPro"/>
</dbReference>
<name>A0AAQ0CGJ1_9GAMM</name>
<gene>
    <name evidence="1" type="ORF">JDS37_12120</name>
</gene>
<evidence type="ECO:0000313" key="2">
    <source>
        <dbReference type="Proteomes" id="UP000663479"/>
    </source>
</evidence>
<dbReference type="CDD" id="cd16440">
    <property type="entry name" value="beta_Kdo_transferase_KpsC_1"/>
    <property type="match status" value="1"/>
</dbReference>
<reference evidence="1" key="1">
    <citation type="submission" date="2020-12" db="EMBL/GenBank/DDBJ databases">
        <title>Genome reconstruction of Halomonas venusta strain DSM 4743.</title>
        <authorList>
            <person name="Aguirre-Garrido J.F."/>
            <person name="Hernandez-Soto L.M."/>
            <person name="Martinez-Abarca F."/>
        </authorList>
    </citation>
    <scope>NUCLEOTIDE SEQUENCE</scope>
    <source>
        <strain evidence="1">4743</strain>
    </source>
</reference>
<proteinExistence type="predicted"/>
<dbReference type="InterPro" id="IPR007833">
    <property type="entry name" value="Capsule_polysaccharide_synth"/>
</dbReference>
<protein>
    <submittedName>
        <fullName evidence="1">Capsular polysaccharide biosynthesis protein</fullName>
    </submittedName>
</protein>
<dbReference type="GO" id="GO:0015774">
    <property type="term" value="P:polysaccharide transport"/>
    <property type="evidence" value="ECO:0007669"/>
    <property type="project" value="InterPro"/>
</dbReference>
<dbReference type="CDD" id="cd16439">
    <property type="entry name" value="beta_Kdo_transferase_KpsC_2"/>
    <property type="match status" value="1"/>
</dbReference>
<dbReference type="Proteomes" id="UP000663479">
    <property type="component" value="Chromosome"/>
</dbReference>
<evidence type="ECO:0000313" key="1">
    <source>
        <dbReference type="EMBL" id="QRL02062.1"/>
    </source>
</evidence>
<dbReference type="Pfam" id="PF05159">
    <property type="entry name" value="Capsule_synth"/>
    <property type="match status" value="2"/>
</dbReference>
<dbReference type="AlphaFoldDB" id="A0AAQ0CGJ1"/>
<dbReference type="EMBL" id="CP066539">
    <property type="protein sequence ID" value="QRL02062.1"/>
    <property type="molecule type" value="Genomic_DNA"/>
</dbReference>
<organism evidence="1 2">
    <name type="scientific">Vreelandella venusta</name>
    <dbReference type="NCBI Taxonomy" id="44935"/>
    <lineage>
        <taxon>Bacteria</taxon>
        <taxon>Pseudomonadati</taxon>
        <taxon>Pseudomonadota</taxon>
        <taxon>Gammaproteobacteria</taxon>
        <taxon>Oceanospirillales</taxon>
        <taxon>Halomonadaceae</taxon>
        <taxon>Vreelandella</taxon>
    </lineage>
</organism>
<accession>A0AAQ0CGJ1</accession>